<evidence type="ECO:0000313" key="10">
    <source>
        <dbReference type="EMBL" id="GGB75735.1"/>
    </source>
</evidence>
<dbReference type="InterPro" id="IPR001543">
    <property type="entry name" value="FliN-like_C"/>
</dbReference>
<dbReference type="InterPro" id="IPR036429">
    <property type="entry name" value="SpoA-like_sf"/>
</dbReference>
<evidence type="ECO:0000313" key="11">
    <source>
        <dbReference type="Proteomes" id="UP000628854"/>
    </source>
</evidence>
<evidence type="ECO:0000256" key="3">
    <source>
        <dbReference type="ARBA" id="ARBA00021897"/>
    </source>
</evidence>
<dbReference type="RefSeq" id="WP_084391744.1">
    <property type="nucleotide sequence ID" value="NZ_BMKF01000002.1"/>
</dbReference>
<keyword evidence="6" id="KW-0283">Flagellar rotation</keyword>
<evidence type="ECO:0000256" key="4">
    <source>
        <dbReference type="ARBA" id="ARBA00022475"/>
    </source>
</evidence>
<comment type="similarity">
    <text evidence="2">Belongs to the FliN/MopA/SpaO family.</text>
</comment>
<feature type="region of interest" description="Disordered" evidence="8">
    <location>
        <begin position="1"/>
        <end position="22"/>
    </location>
</feature>
<dbReference type="EMBL" id="BMKF01000002">
    <property type="protein sequence ID" value="GGB75735.1"/>
    <property type="molecule type" value="Genomic_DNA"/>
</dbReference>
<comment type="caution">
    <text evidence="10">The sequence shown here is derived from an EMBL/GenBank/DDBJ whole genome shotgun (WGS) entry which is preliminary data.</text>
</comment>
<dbReference type="PANTHER" id="PTHR43484:SF1">
    <property type="entry name" value="FLAGELLAR MOTOR SWITCH PROTEIN FLIN"/>
    <property type="match status" value="1"/>
</dbReference>
<dbReference type="SUPFAM" id="SSF101801">
    <property type="entry name" value="Surface presentation of antigens (SPOA)"/>
    <property type="match status" value="1"/>
</dbReference>
<evidence type="ECO:0000256" key="2">
    <source>
        <dbReference type="ARBA" id="ARBA00009226"/>
    </source>
</evidence>
<dbReference type="PANTHER" id="PTHR43484">
    <property type="match status" value="1"/>
</dbReference>
<reference evidence="11" key="1">
    <citation type="journal article" date="2019" name="Int. J. Syst. Evol. Microbiol.">
        <title>The Global Catalogue of Microorganisms (GCM) 10K type strain sequencing project: providing services to taxonomists for standard genome sequencing and annotation.</title>
        <authorList>
            <consortium name="The Broad Institute Genomics Platform"/>
            <consortium name="The Broad Institute Genome Sequencing Center for Infectious Disease"/>
            <person name="Wu L."/>
            <person name="Ma J."/>
        </authorList>
    </citation>
    <scope>NUCLEOTIDE SEQUENCE [LARGE SCALE GENOMIC DNA]</scope>
    <source>
        <strain evidence="11">CGMCC 1.15928</strain>
    </source>
</reference>
<organism evidence="10 11">
    <name type="scientific">Henriciella pelagia</name>
    <dbReference type="NCBI Taxonomy" id="1977912"/>
    <lineage>
        <taxon>Bacteria</taxon>
        <taxon>Pseudomonadati</taxon>
        <taxon>Pseudomonadota</taxon>
        <taxon>Alphaproteobacteria</taxon>
        <taxon>Hyphomonadales</taxon>
        <taxon>Hyphomonadaceae</taxon>
        <taxon>Henriciella</taxon>
    </lineage>
</organism>
<dbReference type="PRINTS" id="PR00956">
    <property type="entry name" value="FLGMOTORFLIN"/>
</dbReference>
<dbReference type="Proteomes" id="UP000628854">
    <property type="component" value="Unassembled WGS sequence"/>
</dbReference>
<sequence>MANPEPAQASPDAIERRDPSAENQFRRAIYGVPVTLTVSIGQRRMSVTEVLQLAPESIVALNTKIEDPVSLMVDDKLIAKGELIETEEGGIGVKITEIAEDADDATGS</sequence>
<evidence type="ECO:0000256" key="8">
    <source>
        <dbReference type="SAM" id="MobiDB-lite"/>
    </source>
</evidence>
<evidence type="ECO:0000256" key="6">
    <source>
        <dbReference type="ARBA" id="ARBA00022779"/>
    </source>
</evidence>
<evidence type="ECO:0000259" key="9">
    <source>
        <dbReference type="Pfam" id="PF01052"/>
    </source>
</evidence>
<evidence type="ECO:0000256" key="5">
    <source>
        <dbReference type="ARBA" id="ARBA00022500"/>
    </source>
</evidence>
<proteinExistence type="inferred from homology"/>
<keyword evidence="4" id="KW-1003">Cell membrane</keyword>
<gene>
    <name evidence="10" type="ORF">GCM10011503_25570</name>
</gene>
<evidence type="ECO:0000256" key="7">
    <source>
        <dbReference type="ARBA" id="ARBA00023136"/>
    </source>
</evidence>
<dbReference type="Gene3D" id="2.30.330.10">
    <property type="entry name" value="SpoA-like"/>
    <property type="match status" value="1"/>
</dbReference>
<protein>
    <recommendedName>
        <fullName evidence="3">Flagellar motor switch protein FliN</fullName>
    </recommendedName>
</protein>
<comment type="subcellular location">
    <subcellularLocation>
        <location evidence="1">Cell membrane</location>
        <topology evidence="1">Peripheral membrane protein</topology>
        <orientation evidence="1">Cytoplasmic side</orientation>
    </subcellularLocation>
</comment>
<feature type="domain" description="Flagellar motor switch protein FliN-like C-terminal" evidence="9">
    <location>
        <begin position="28"/>
        <end position="99"/>
    </location>
</feature>
<dbReference type="InterPro" id="IPR001172">
    <property type="entry name" value="FliN_T3SS_HrcQb"/>
</dbReference>
<evidence type="ECO:0000256" key="1">
    <source>
        <dbReference type="ARBA" id="ARBA00004413"/>
    </source>
</evidence>
<keyword evidence="5" id="KW-0145">Chemotaxis</keyword>
<dbReference type="Pfam" id="PF01052">
    <property type="entry name" value="FliMN_C"/>
    <property type="match status" value="1"/>
</dbReference>
<name>A0ABQ1JVS7_9PROT</name>
<keyword evidence="7" id="KW-0472">Membrane</keyword>
<keyword evidence="11" id="KW-1185">Reference proteome</keyword>
<accession>A0ABQ1JVS7</accession>
<dbReference type="InterPro" id="IPR051469">
    <property type="entry name" value="FliN/MopA/SpaO"/>
</dbReference>